<dbReference type="InterPro" id="IPR036291">
    <property type="entry name" value="NAD(P)-bd_dom_sf"/>
</dbReference>
<protein>
    <submittedName>
        <fullName evidence="4">NAD(P)-binding protein</fullName>
    </submittedName>
</protein>
<dbReference type="OrthoDB" id="5371740at2759"/>
<gene>
    <name evidence="4" type="ORF">FA13DRAFT_1764491</name>
</gene>
<dbReference type="Proteomes" id="UP000298030">
    <property type="component" value="Unassembled WGS sequence"/>
</dbReference>
<name>A0A4Y7T9Y7_COPMI</name>
<dbReference type="InterPro" id="IPR002347">
    <property type="entry name" value="SDR_fam"/>
</dbReference>
<accession>A0A4Y7T9Y7</accession>
<sequence length="347" mass="38076">MTEPIHIPDDKLTSCAERAKGKVVVITGGANGIGKEAALRFAKHGAKIVIGDLDEIAGRKTVVDIEAAGGSAAFIKCNVVQWDDLVALFELGVSKYGTVDIVIPNAGIGDKGTFEVVKFDEKGKPVKPRTITLDVNLTHVFLTVHLAQHYLTIKKKEGDLKAVVLIGSMASWTGLTGASLYSASKHAVLGFMRSMTQPLEARGIRIAVIHPWFSETNILPLPLKLFLAGIPMVPIERIAGAIFYAATDPDWETNGSSWLLPDDGPVFYVPKEEFKFGVYKMIDDRTNAIFKGAKAVKFYPRLAKDIYRHTKPLWNTLFIGAVGAYVWKNQDWIIPTFHRLVSQIGFA</sequence>
<keyword evidence="5" id="KW-1185">Reference proteome</keyword>
<evidence type="ECO:0000313" key="5">
    <source>
        <dbReference type="Proteomes" id="UP000298030"/>
    </source>
</evidence>
<evidence type="ECO:0000256" key="2">
    <source>
        <dbReference type="ARBA" id="ARBA00023002"/>
    </source>
</evidence>
<keyword evidence="2" id="KW-0560">Oxidoreductase</keyword>
<organism evidence="4 5">
    <name type="scientific">Coprinellus micaceus</name>
    <name type="common">Glistening ink-cap mushroom</name>
    <name type="synonym">Coprinus micaceus</name>
    <dbReference type="NCBI Taxonomy" id="71717"/>
    <lineage>
        <taxon>Eukaryota</taxon>
        <taxon>Fungi</taxon>
        <taxon>Dikarya</taxon>
        <taxon>Basidiomycota</taxon>
        <taxon>Agaricomycotina</taxon>
        <taxon>Agaricomycetes</taxon>
        <taxon>Agaricomycetidae</taxon>
        <taxon>Agaricales</taxon>
        <taxon>Agaricineae</taxon>
        <taxon>Psathyrellaceae</taxon>
        <taxon>Coprinellus</taxon>
    </lineage>
</organism>
<evidence type="ECO:0000313" key="4">
    <source>
        <dbReference type="EMBL" id="TEB30369.1"/>
    </source>
</evidence>
<dbReference type="Gene3D" id="3.40.50.720">
    <property type="entry name" value="NAD(P)-binding Rossmann-like Domain"/>
    <property type="match status" value="1"/>
</dbReference>
<dbReference type="PRINTS" id="PR00080">
    <property type="entry name" value="SDRFAMILY"/>
</dbReference>
<dbReference type="Pfam" id="PF00106">
    <property type="entry name" value="adh_short"/>
    <property type="match status" value="1"/>
</dbReference>
<proteinExistence type="inferred from homology"/>
<reference evidence="4 5" key="1">
    <citation type="journal article" date="2019" name="Nat. Ecol. Evol.">
        <title>Megaphylogeny resolves global patterns of mushroom evolution.</title>
        <authorList>
            <person name="Varga T."/>
            <person name="Krizsan K."/>
            <person name="Foldi C."/>
            <person name="Dima B."/>
            <person name="Sanchez-Garcia M."/>
            <person name="Sanchez-Ramirez S."/>
            <person name="Szollosi G.J."/>
            <person name="Szarkandi J.G."/>
            <person name="Papp V."/>
            <person name="Albert L."/>
            <person name="Andreopoulos W."/>
            <person name="Angelini C."/>
            <person name="Antonin V."/>
            <person name="Barry K.W."/>
            <person name="Bougher N.L."/>
            <person name="Buchanan P."/>
            <person name="Buyck B."/>
            <person name="Bense V."/>
            <person name="Catcheside P."/>
            <person name="Chovatia M."/>
            <person name="Cooper J."/>
            <person name="Damon W."/>
            <person name="Desjardin D."/>
            <person name="Finy P."/>
            <person name="Geml J."/>
            <person name="Haridas S."/>
            <person name="Hughes K."/>
            <person name="Justo A."/>
            <person name="Karasinski D."/>
            <person name="Kautmanova I."/>
            <person name="Kiss B."/>
            <person name="Kocsube S."/>
            <person name="Kotiranta H."/>
            <person name="LaButti K.M."/>
            <person name="Lechner B.E."/>
            <person name="Liimatainen K."/>
            <person name="Lipzen A."/>
            <person name="Lukacs Z."/>
            <person name="Mihaltcheva S."/>
            <person name="Morgado L.N."/>
            <person name="Niskanen T."/>
            <person name="Noordeloos M.E."/>
            <person name="Ohm R.A."/>
            <person name="Ortiz-Santana B."/>
            <person name="Ovrebo C."/>
            <person name="Racz N."/>
            <person name="Riley R."/>
            <person name="Savchenko A."/>
            <person name="Shiryaev A."/>
            <person name="Soop K."/>
            <person name="Spirin V."/>
            <person name="Szebenyi C."/>
            <person name="Tomsovsky M."/>
            <person name="Tulloss R.E."/>
            <person name="Uehling J."/>
            <person name="Grigoriev I.V."/>
            <person name="Vagvolgyi C."/>
            <person name="Papp T."/>
            <person name="Martin F.M."/>
            <person name="Miettinen O."/>
            <person name="Hibbett D.S."/>
            <person name="Nagy L.G."/>
        </authorList>
    </citation>
    <scope>NUCLEOTIDE SEQUENCE [LARGE SCALE GENOMIC DNA]</scope>
    <source>
        <strain evidence="4 5">FP101781</strain>
    </source>
</reference>
<dbReference type="EMBL" id="QPFP01000023">
    <property type="protein sequence ID" value="TEB30369.1"/>
    <property type="molecule type" value="Genomic_DNA"/>
</dbReference>
<dbReference type="PRINTS" id="PR00081">
    <property type="entry name" value="GDHRDH"/>
</dbReference>
<dbReference type="PANTHER" id="PTHR44229">
    <property type="entry name" value="15-HYDROXYPROSTAGLANDIN DEHYDROGENASE [NAD(+)]"/>
    <property type="match status" value="1"/>
</dbReference>
<dbReference type="STRING" id="71717.A0A4Y7T9Y7"/>
<comment type="similarity">
    <text evidence="1 3">Belongs to the short-chain dehydrogenases/reductases (SDR) family.</text>
</comment>
<dbReference type="AlphaFoldDB" id="A0A4Y7T9Y7"/>
<dbReference type="GO" id="GO:0016616">
    <property type="term" value="F:oxidoreductase activity, acting on the CH-OH group of donors, NAD or NADP as acceptor"/>
    <property type="evidence" value="ECO:0007669"/>
    <property type="project" value="TreeGrafter"/>
</dbReference>
<dbReference type="PANTHER" id="PTHR44229:SF4">
    <property type="entry name" value="15-HYDROXYPROSTAGLANDIN DEHYDROGENASE [NAD(+)]"/>
    <property type="match status" value="1"/>
</dbReference>
<evidence type="ECO:0000256" key="3">
    <source>
        <dbReference type="RuleBase" id="RU000363"/>
    </source>
</evidence>
<dbReference type="SUPFAM" id="SSF51735">
    <property type="entry name" value="NAD(P)-binding Rossmann-fold domains"/>
    <property type="match status" value="1"/>
</dbReference>
<comment type="caution">
    <text evidence="4">The sequence shown here is derived from an EMBL/GenBank/DDBJ whole genome shotgun (WGS) entry which is preliminary data.</text>
</comment>
<evidence type="ECO:0000256" key="1">
    <source>
        <dbReference type="ARBA" id="ARBA00006484"/>
    </source>
</evidence>
<dbReference type="GO" id="GO:0005737">
    <property type="term" value="C:cytoplasm"/>
    <property type="evidence" value="ECO:0007669"/>
    <property type="project" value="TreeGrafter"/>
</dbReference>